<evidence type="ECO:0000313" key="3">
    <source>
        <dbReference type="Proteomes" id="UP000295169"/>
    </source>
</evidence>
<dbReference type="AlphaFoldDB" id="A0A4V2Q749"/>
<evidence type="ECO:0000256" key="1">
    <source>
        <dbReference type="SAM" id="MobiDB-lite"/>
    </source>
</evidence>
<evidence type="ECO:0000313" key="2">
    <source>
        <dbReference type="EMBL" id="TCL27740.1"/>
    </source>
</evidence>
<organism evidence="2 3">
    <name type="scientific">Azotobacter chroococcum</name>
    <dbReference type="NCBI Taxonomy" id="353"/>
    <lineage>
        <taxon>Bacteria</taxon>
        <taxon>Pseudomonadati</taxon>
        <taxon>Pseudomonadota</taxon>
        <taxon>Gammaproteobacteria</taxon>
        <taxon>Pseudomonadales</taxon>
        <taxon>Pseudomonadaceae</taxon>
        <taxon>Azotobacter</taxon>
    </lineage>
</organism>
<name>A0A4V2Q749_9GAMM</name>
<accession>A0A4V2Q749</accession>
<dbReference type="EMBL" id="SMMU01000025">
    <property type="protein sequence ID" value="TCL27740.1"/>
    <property type="molecule type" value="Genomic_DNA"/>
</dbReference>
<feature type="region of interest" description="Disordered" evidence="1">
    <location>
        <begin position="1"/>
        <end position="31"/>
    </location>
</feature>
<proteinExistence type="predicted"/>
<dbReference type="Gene3D" id="3.20.20.470">
    <property type="entry name" value="Glucansucrase"/>
    <property type="match status" value="1"/>
</dbReference>
<dbReference type="Proteomes" id="UP000295169">
    <property type="component" value="Unassembled WGS sequence"/>
</dbReference>
<sequence length="59" mass="6561">MSSSRHSRSISRMTARPTYHAERLTSGKDGRLTVQVKGTQNVDVKGYLAAWVPDTQAQE</sequence>
<comment type="caution">
    <text evidence="2">The sequence shown here is derived from an EMBL/GenBank/DDBJ whole genome shotgun (WGS) entry which is preliminary data.</text>
</comment>
<reference evidence="2 3" key="1">
    <citation type="submission" date="2019-03" db="EMBL/GenBank/DDBJ databases">
        <title>Genomic Encyclopedia of Type Strains, Phase IV (KMG-IV): sequencing the most valuable type-strain genomes for metagenomic binning, comparative biology and taxonomic classification.</title>
        <authorList>
            <person name="Goeker M."/>
        </authorList>
    </citation>
    <scope>NUCLEOTIDE SEQUENCE [LARGE SCALE GENOMIC DNA]</scope>
    <source>
        <strain evidence="2 3">DSM 2286</strain>
    </source>
</reference>
<gene>
    <name evidence="2" type="ORF">EV691_12538</name>
</gene>
<feature type="compositionally biased region" description="Basic and acidic residues" evidence="1">
    <location>
        <begin position="19"/>
        <end position="31"/>
    </location>
</feature>
<protein>
    <submittedName>
        <fullName evidence="2">Uncharacterized protein</fullName>
    </submittedName>
</protein>